<reference evidence="2" key="1">
    <citation type="submission" date="2022-07" db="EMBL/GenBank/DDBJ databases">
        <authorList>
            <person name="Macas J."/>
            <person name="Novak P."/>
            <person name="Neumann P."/>
        </authorList>
    </citation>
    <scope>NUCLEOTIDE SEQUENCE</scope>
</reference>
<accession>A0AAV0EP70</accession>
<dbReference type="SUPFAM" id="SSF52047">
    <property type="entry name" value="RNI-like"/>
    <property type="match status" value="1"/>
</dbReference>
<dbReference type="InterPro" id="IPR032675">
    <property type="entry name" value="LRR_dom_sf"/>
</dbReference>
<dbReference type="Proteomes" id="UP001152523">
    <property type="component" value="Unassembled WGS sequence"/>
</dbReference>
<dbReference type="Pfam" id="PF00646">
    <property type="entry name" value="F-box"/>
    <property type="match status" value="1"/>
</dbReference>
<dbReference type="PROSITE" id="PS50181">
    <property type="entry name" value="FBOX"/>
    <property type="match status" value="1"/>
</dbReference>
<dbReference type="PANTHER" id="PTHR31900:SF30">
    <property type="entry name" value="SUPERFAMILY PROTEIN, PUTATIVE-RELATED"/>
    <property type="match status" value="1"/>
</dbReference>
<evidence type="ECO:0000313" key="2">
    <source>
        <dbReference type="EMBL" id="CAH9124111.1"/>
    </source>
</evidence>
<keyword evidence="3" id="KW-1185">Reference proteome</keyword>
<gene>
    <name evidence="2" type="ORF">CEPIT_LOCUS25739</name>
</gene>
<dbReference type="EMBL" id="CAMAPF010000933">
    <property type="protein sequence ID" value="CAH9124111.1"/>
    <property type="molecule type" value="Genomic_DNA"/>
</dbReference>
<evidence type="ECO:0000313" key="3">
    <source>
        <dbReference type="Proteomes" id="UP001152523"/>
    </source>
</evidence>
<protein>
    <recommendedName>
        <fullName evidence="1">F-box domain-containing protein</fullName>
    </recommendedName>
</protein>
<dbReference type="InterPro" id="IPR036047">
    <property type="entry name" value="F-box-like_dom_sf"/>
</dbReference>
<dbReference type="PANTHER" id="PTHR31900">
    <property type="entry name" value="F-BOX/RNI SUPERFAMILY PROTEIN-RELATED"/>
    <property type="match status" value="1"/>
</dbReference>
<dbReference type="SUPFAM" id="SSF81383">
    <property type="entry name" value="F-box domain"/>
    <property type="match status" value="1"/>
</dbReference>
<dbReference type="InterPro" id="IPR001810">
    <property type="entry name" value="F-box_dom"/>
</dbReference>
<name>A0AAV0EP70_9ASTE</name>
<dbReference type="InterPro" id="IPR055357">
    <property type="entry name" value="LRR_At1g61320_AtMIF1"/>
</dbReference>
<comment type="caution">
    <text evidence="2">The sequence shown here is derived from an EMBL/GenBank/DDBJ whole genome shotgun (WGS) entry which is preliminary data.</text>
</comment>
<dbReference type="InterPro" id="IPR050232">
    <property type="entry name" value="FBL13/AtMIF1-like"/>
</dbReference>
<evidence type="ECO:0000259" key="1">
    <source>
        <dbReference type="PROSITE" id="PS50181"/>
    </source>
</evidence>
<dbReference type="Gene3D" id="1.20.1280.50">
    <property type="match status" value="1"/>
</dbReference>
<organism evidence="2 3">
    <name type="scientific">Cuscuta epithymum</name>
    <dbReference type="NCBI Taxonomy" id="186058"/>
    <lineage>
        <taxon>Eukaryota</taxon>
        <taxon>Viridiplantae</taxon>
        <taxon>Streptophyta</taxon>
        <taxon>Embryophyta</taxon>
        <taxon>Tracheophyta</taxon>
        <taxon>Spermatophyta</taxon>
        <taxon>Magnoliopsida</taxon>
        <taxon>eudicotyledons</taxon>
        <taxon>Gunneridae</taxon>
        <taxon>Pentapetalae</taxon>
        <taxon>asterids</taxon>
        <taxon>lamiids</taxon>
        <taxon>Solanales</taxon>
        <taxon>Convolvulaceae</taxon>
        <taxon>Cuscuteae</taxon>
        <taxon>Cuscuta</taxon>
        <taxon>Cuscuta subgen. Cuscuta</taxon>
    </lineage>
</organism>
<sequence>MSGCRETVISDLPDELAERIFKSMSIRDAARCALLSTDWRDAWYRHGRLVFDWDFFRDYKPSPETTSLIGNILIHRSGPIKKFKLQIFWSSGSDPVIKQSDLDRWCLHLSQNGIEKLHLSGPYGGPKYKLPSCLFYCKTIKQLYLEDFSFSLPVNAPCIFPELKSSNFTMVRFTRDEEGEGLVCSMPKLEKLVLSMCSGTPDYAITTPELQRLTIFQCSSMAGRRWLMLHLSSIKTLHLHLTSSMDVAVDSPTFPTAINLQEITLHSFDFGCDYLLKYVVELLKKSPNLRVLEINIAKRSKETNPALLEEIIEVDFRMLETVKFNWFQGSKMELCLVKLLLSNSPALHHVVIHEGVDIDDSLTPWTPKKILSFPCASPKAQIVYKSGIKYP</sequence>
<feature type="domain" description="F-box" evidence="1">
    <location>
        <begin position="6"/>
        <end position="59"/>
    </location>
</feature>
<dbReference type="Pfam" id="PF23622">
    <property type="entry name" value="LRR_At1g61320_AtMIF1"/>
    <property type="match status" value="1"/>
</dbReference>
<dbReference type="Gene3D" id="3.80.10.10">
    <property type="entry name" value="Ribonuclease Inhibitor"/>
    <property type="match status" value="1"/>
</dbReference>
<dbReference type="AlphaFoldDB" id="A0AAV0EP70"/>
<proteinExistence type="predicted"/>